<keyword evidence="4" id="KW-1185">Reference proteome</keyword>
<sequence>MKFNVLVVAAMVITSVNAAGEGGFWSCFGGICGSRSRVRQSTQVDEQESRVSQGTQVRGWGGSVVPQGPAGGGLRSGFSQNSKFSQGSQAPGQQPGLPENRQGSGSSKGPAGGNEQQPAENAKGPGMPYIILKDGWGPESTQNPAENGQEPESPQGEAGNEQQPGSPQGSPENQQEPGMPQGPAGNEQKPESTQESPMSGSEPGSSEDFMDDDSGKSKTI</sequence>
<protein>
    <submittedName>
        <fullName evidence="3">Uncharacterized protein</fullName>
    </submittedName>
</protein>
<feature type="region of interest" description="Disordered" evidence="1">
    <location>
        <begin position="41"/>
        <end position="220"/>
    </location>
</feature>
<dbReference type="Proteomes" id="UP001648503">
    <property type="component" value="Unassembled WGS sequence"/>
</dbReference>
<feature type="chain" id="PRO_5045397591" evidence="2">
    <location>
        <begin position="19"/>
        <end position="220"/>
    </location>
</feature>
<keyword evidence="2" id="KW-0732">Signal</keyword>
<feature type="signal peptide" evidence="2">
    <location>
        <begin position="1"/>
        <end position="18"/>
    </location>
</feature>
<feature type="compositionally biased region" description="Low complexity" evidence="1">
    <location>
        <begin position="85"/>
        <end position="96"/>
    </location>
</feature>
<evidence type="ECO:0000256" key="1">
    <source>
        <dbReference type="SAM" id="MobiDB-lite"/>
    </source>
</evidence>
<evidence type="ECO:0000313" key="4">
    <source>
        <dbReference type="Proteomes" id="UP001648503"/>
    </source>
</evidence>
<feature type="compositionally biased region" description="Polar residues" evidence="1">
    <location>
        <begin position="41"/>
        <end position="56"/>
    </location>
</feature>
<feature type="compositionally biased region" description="Low complexity" evidence="1">
    <location>
        <begin position="195"/>
        <end position="207"/>
    </location>
</feature>
<accession>A0ABQ8F424</accession>
<name>A0ABQ8F424_9FUNG</name>
<organism evidence="3 4">
    <name type="scientific">Batrachochytrium salamandrivorans</name>
    <dbReference type="NCBI Taxonomy" id="1357716"/>
    <lineage>
        <taxon>Eukaryota</taxon>
        <taxon>Fungi</taxon>
        <taxon>Fungi incertae sedis</taxon>
        <taxon>Chytridiomycota</taxon>
        <taxon>Chytridiomycota incertae sedis</taxon>
        <taxon>Chytridiomycetes</taxon>
        <taxon>Rhizophydiales</taxon>
        <taxon>Rhizophydiales incertae sedis</taxon>
        <taxon>Batrachochytrium</taxon>
    </lineage>
</organism>
<gene>
    <name evidence="3" type="ORF">BASA50_008449</name>
</gene>
<reference evidence="3 4" key="1">
    <citation type="submission" date="2021-02" db="EMBL/GenBank/DDBJ databases">
        <title>Variation within the Batrachochytrium salamandrivorans European outbreak.</title>
        <authorList>
            <person name="Kelly M."/>
            <person name="Pasmans F."/>
            <person name="Shea T.P."/>
            <person name="Munoz J.F."/>
            <person name="Carranza S."/>
            <person name="Cuomo C.A."/>
            <person name="Martel A."/>
        </authorList>
    </citation>
    <scope>NUCLEOTIDE SEQUENCE [LARGE SCALE GENOMIC DNA]</scope>
    <source>
        <strain evidence="3 4">AMFP18/2</strain>
    </source>
</reference>
<feature type="compositionally biased region" description="Polar residues" evidence="1">
    <location>
        <begin position="160"/>
        <end position="176"/>
    </location>
</feature>
<evidence type="ECO:0000313" key="3">
    <source>
        <dbReference type="EMBL" id="KAH6591850.1"/>
    </source>
</evidence>
<comment type="caution">
    <text evidence="3">The sequence shown here is derived from an EMBL/GenBank/DDBJ whole genome shotgun (WGS) entry which is preliminary data.</text>
</comment>
<dbReference type="EMBL" id="JAFCIX010000395">
    <property type="protein sequence ID" value="KAH6591850.1"/>
    <property type="molecule type" value="Genomic_DNA"/>
</dbReference>
<evidence type="ECO:0000256" key="2">
    <source>
        <dbReference type="SAM" id="SignalP"/>
    </source>
</evidence>
<feature type="compositionally biased region" description="Polar residues" evidence="1">
    <location>
        <begin position="139"/>
        <end position="152"/>
    </location>
</feature>
<proteinExistence type="predicted"/>